<accession>A0A6P6QED5</accession>
<feature type="compositionally biased region" description="Basic and acidic residues" evidence="1">
    <location>
        <begin position="1"/>
        <end position="18"/>
    </location>
</feature>
<dbReference type="InterPro" id="IPR008906">
    <property type="entry name" value="HATC_C_dom"/>
</dbReference>
<dbReference type="OrthoDB" id="1739706at2759"/>
<dbReference type="SMART" id="SM00597">
    <property type="entry name" value="ZnF_TTF"/>
    <property type="match status" value="1"/>
</dbReference>
<keyword evidence="3" id="KW-1185">Reference proteome</keyword>
<evidence type="ECO:0000313" key="4">
    <source>
        <dbReference type="RefSeq" id="XP_026130470.1"/>
    </source>
</evidence>
<dbReference type="GO" id="GO:0046983">
    <property type="term" value="F:protein dimerization activity"/>
    <property type="evidence" value="ECO:0007669"/>
    <property type="project" value="InterPro"/>
</dbReference>
<name>A0A6P6QED5_CARAU</name>
<dbReference type="KEGG" id="caua:113110553"/>
<feature type="domain" description="TTF-type" evidence="2">
    <location>
        <begin position="99"/>
        <end position="187"/>
    </location>
</feature>
<dbReference type="PANTHER" id="PTHR45749">
    <property type="match status" value="1"/>
</dbReference>
<dbReference type="InterPro" id="IPR006580">
    <property type="entry name" value="Znf_TTF"/>
</dbReference>
<evidence type="ECO:0000256" key="1">
    <source>
        <dbReference type="SAM" id="MobiDB-lite"/>
    </source>
</evidence>
<feature type="region of interest" description="Disordered" evidence="1">
    <location>
        <begin position="1"/>
        <end position="75"/>
    </location>
</feature>
<dbReference type="AlphaFoldDB" id="A0A6P6QED5"/>
<dbReference type="Pfam" id="PF14291">
    <property type="entry name" value="DUF4371"/>
    <property type="match status" value="1"/>
</dbReference>
<reference evidence="4" key="1">
    <citation type="submission" date="2025-08" db="UniProtKB">
        <authorList>
            <consortium name="RefSeq"/>
        </authorList>
    </citation>
    <scope>IDENTIFICATION</scope>
    <source>
        <strain evidence="4">Wakin</strain>
        <tissue evidence="4">Muscle</tissue>
    </source>
</reference>
<dbReference type="InterPro" id="IPR012337">
    <property type="entry name" value="RNaseH-like_sf"/>
</dbReference>
<dbReference type="GeneID" id="113110553"/>
<evidence type="ECO:0000313" key="3">
    <source>
        <dbReference type="Proteomes" id="UP000515129"/>
    </source>
</evidence>
<dbReference type="RefSeq" id="XP_026130470.1">
    <property type="nucleotide sequence ID" value="XM_026274685.1"/>
</dbReference>
<proteinExistence type="predicted"/>
<gene>
    <name evidence="4" type="primary">LOC113110553</name>
</gene>
<dbReference type="SUPFAM" id="SSF53098">
    <property type="entry name" value="Ribonuclease H-like"/>
    <property type="match status" value="1"/>
</dbReference>
<organism evidence="3 4">
    <name type="scientific">Carassius auratus</name>
    <name type="common">Goldfish</name>
    <dbReference type="NCBI Taxonomy" id="7957"/>
    <lineage>
        <taxon>Eukaryota</taxon>
        <taxon>Metazoa</taxon>
        <taxon>Chordata</taxon>
        <taxon>Craniata</taxon>
        <taxon>Vertebrata</taxon>
        <taxon>Euteleostomi</taxon>
        <taxon>Actinopterygii</taxon>
        <taxon>Neopterygii</taxon>
        <taxon>Teleostei</taxon>
        <taxon>Ostariophysi</taxon>
        <taxon>Cypriniformes</taxon>
        <taxon>Cyprinidae</taxon>
        <taxon>Cyprininae</taxon>
        <taxon>Carassius</taxon>
    </lineage>
</organism>
<dbReference type="Pfam" id="PF05699">
    <property type="entry name" value="Dimer_Tnp_hAT"/>
    <property type="match status" value="1"/>
</dbReference>
<dbReference type="Proteomes" id="UP000515129">
    <property type="component" value="Chromosome 11"/>
</dbReference>
<dbReference type="InterPro" id="IPR025398">
    <property type="entry name" value="DUF4371"/>
</dbReference>
<sequence length="780" mass="88263">MDIRKYMQRISDHKKDTESVIESTVDEDDSHQNAAAFFDEHQHSEPAAPSTSVDLDSQAQAAVPSQPQPPLLLLPNDLGTESPVQVCLQSYPGRMFNSRKRSFCSGWFKGREWLEYSRSADSAFCFPCRKFSLGPNADKAFTLSGYSNWRHAMDSSKGFSRHAHSKEHLKCMALWKEKETRSTAGTEVSTLVNSRQLDRNRKYFSAIVDIIEFLVSNALPFRGSLDAFDTMGEGGSGLFLSMMDYTLRKDTELAEVYRTIPANARYTSHDIQNEIIGLMSELLTEEIVKDVGNSWYTLKADGTQDAKGHENISIVIRYLNEKNEVHERLLCVATTENFDALSLTNVVLTEITRAGLSTEKILSQCYDGANVMSGKKGGMQKILQDKLNREVPYIHCFNHQLHLVVVRAMSVENALEHFFNVCDNLYKFVKKPTVAAQYNGEMLKRLLDQRWTGHLATASVIVRSYDNIVNFLSDIGLRHANRAYSTDIKLEAAGLMKSVSEADFKFIALMVHKILLLLDPANKILQAKETDLYTGLKLVHSVCECIKNLRCDSEFEALWAQCNDEQQANSSKRARYLTKGLEQFVVESSCGQSDEADETECKRLFFSTLDTVIGEMSARFSERNSQLVEALCALDPGSNDFLDSSMVKPLLDLTKTEIVDAEFTVARQFIRTETALSNREKWTTLDVLQTFSGALAAMPTVYIALRHGITFGASTATCENSFSTLTNVFTQHRRSMSHQRKAQLIQLAFERDLTVKFKEKEWHERLLRRFSAKSRRLQLF</sequence>
<dbReference type="PANTHER" id="PTHR45749:SF37">
    <property type="entry name" value="OS05G0311600 PROTEIN"/>
    <property type="match status" value="1"/>
</dbReference>
<evidence type="ECO:0000259" key="2">
    <source>
        <dbReference type="SMART" id="SM00597"/>
    </source>
</evidence>
<protein>
    <submittedName>
        <fullName evidence="4">Zinc finger MYM-type protein 1-like</fullName>
    </submittedName>
</protein>